<evidence type="ECO:0000313" key="3">
    <source>
        <dbReference type="EMBL" id="OGM60211.1"/>
    </source>
</evidence>
<dbReference type="SUPFAM" id="SSF53271">
    <property type="entry name" value="PRTase-like"/>
    <property type="match status" value="1"/>
</dbReference>
<gene>
    <name evidence="3" type="ORF">A2892_04140</name>
</gene>
<feature type="domain" description="Double zinc ribbon" evidence="2">
    <location>
        <begin position="4"/>
        <end position="53"/>
    </location>
</feature>
<dbReference type="InterPro" id="IPR044005">
    <property type="entry name" value="DZR_2"/>
</dbReference>
<dbReference type="PANTHER" id="PTHR47505">
    <property type="entry name" value="DNA UTILIZATION PROTEIN YHGH"/>
    <property type="match status" value="1"/>
</dbReference>
<sequence>MGFIDIFFPKKCLECGKEEVYLCRSCIEKVAFLKQVCIRCERPSIDGMTHVKCQKKLDLDRCFSLWVYQGVIRKAIVKLKYKFAYEISLELANHFVHFLGKKDIIFPQNVILTPIPLHRRRKNWRGFNQAEEMGKIVSERLGWKFYPDILLRKKLNFPQTELKEDQRKGNIRGVFCLNPRYDIQNTLNTILIFDDVLTTGATLKEAGKVLKRNGARKVLGLTMAR</sequence>
<dbReference type="InterPro" id="IPR029057">
    <property type="entry name" value="PRTase-like"/>
</dbReference>
<dbReference type="STRING" id="1802517.A2892_04140"/>
<accession>A0A1F8B872</accession>
<reference evidence="3 4" key="1">
    <citation type="journal article" date="2016" name="Nat. Commun.">
        <title>Thousands of microbial genomes shed light on interconnected biogeochemical processes in an aquifer system.</title>
        <authorList>
            <person name="Anantharaman K."/>
            <person name="Brown C.T."/>
            <person name="Hug L.A."/>
            <person name="Sharon I."/>
            <person name="Castelle C.J."/>
            <person name="Probst A.J."/>
            <person name="Thomas B.C."/>
            <person name="Singh A."/>
            <person name="Wilkins M.J."/>
            <person name="Karaoz U."/>
            <person name="Brodie E.L."/>
            <person name="Williams K.H."/>
            <person name="Hubbard S.S."/>
            <person name="Banfield J.F."/>
        </authorList>
    </citation>
    <scope>NUCLEOTIDE SEQUENCE [LARGE SCALE GENOMIC DNA]</scope>
</reference>
<dbReference type="InterPro" id="IPR000836">
    <property type="entry name" value="PRTase_dom"/>
</dbReference>
<dbReference type="PANTHER" id="PTHR47505:SF1">
    <property type="entry name" value="DNA UTILIZATION PROTEIN YHGH"/>
    <property type="match status" value="1"/>
</dbReference>
<organism evidence="3 4">
    <name type="scientific">Candidatus Woesebacteria bacterium RIFCSPLOWO2_01_FULL_39_10b</name>
    <dbReference type="NCBI Taxonomy" id="1802517"/>
    <lineage>
        <taxon>Bacteria</taxon>
        <taxon>Candidatus Woeseibacteriota</taxon>
    </lineage>
</organism>
<comment type="similarity">
    <text evidence="1">Belongs to the ComF/GntX family.</text>
</comment>
<proteinExistence type="inferred from homology"/>
<dbReference type="Pfam" id="PF18912">
    <property type="entry name" value="DZR_2"/>
    <property type="match status" value="1"/>
</dbReference>
<dbReference type="AlphaFoldDB" id="A0A1F8B872"/>
<dbReference type="InterPro" id="IPR051910">
    <property type="entry name" value="ComF/GntX_DNA_util-trans"/>
</dbReference>
<evidence type="ECO:0000256" key="1">
    <source>
        <dbReference type="ARBA" id="ARBA00008007"/>
    </source>
</evidence>
<name>A0A1F8B872_9BACT</name>
<dbReference type="EMBL" id="MGHD01000007">
    <property type="protein sequence ID" value="OGM60211.1"/>
    <property type="molecule type" value="Genomic_DNA"/>
</dbReference>
<protein>
    <recommendedName>
        <fullName evidence="2">Double zinc ribbon domain-containing protein</fullName>
    </recommendedName>
</protein>
<comment type="caution">
    <text evidence="3">The sequence shown here is derived from an EMBL/GenBank/DDBJ whole genome shotgun (WGS) entry which is preliminary data.</text>
</comment>
<dbReference type="CDD" id="cd06223">
    <property type="entry name" value="PRTases_typeI"/>
    <property type="match status" value="1"/>
</dbReference>
<dbReference type="Gene3D" id="3.40.50.2020">
    <property type="match status" value="1"/>
</dbReference>
<dbReference type="Proteomes" id="UP000176404">
    <property type="component" value="Unassembled WGS sequence"/>
</dbReference>
<evidence type="ECO:0000259" key="2">
    <source>
        <dbReference type="Pfam" id="PF18912"/>
    </source>
</evidence>
<evidence type="ECO:0000313" key="4">
    <source>
        <dbReference type="Proteomes" id="UP000176404"/>
    </source>
</evidence>